<comment type="caution">
    <text evidence="4">The sequence shown here is derived from an EMBL/GenBank/DDBJ whole genome shotgun (WGS) entry which is preliminary data.</text>
</comment>
<comment type="similarity">
    <text evidence="1">Belongs to the beta-catenin family.</text>
</comment>
<reference evidence="4 5" key="1">
    <citation type="journal article" date="2021" name="Sci. Rep.">
        <title>The genome of the diatom Chaetoceros tenuissimus carries an ancient integrated fragment of an extant virus.</title>
        <authorList>
            <person name="Hongo Y."/>
            <person name="Kimura K."/>
            <person name="Takaki Y."/>
            <person name="Yoshida Y."/>
            <person name="Baba S."/>
            <person name="Kobayashi G."/>
            <person name="Nagasaki K."/>
            <person name="Hano T."/>
            <person name="Tomaru Y."/>
        </authorList>
    </citation>
    <scope>NUCLEOTIDE SEQUENCE [LARGE SCALE GENOMIC DNA]</scope>
    <source>
        <strain evidence="4 5">NIES-3715</strain>
    </source>
</reference>
<evidence type="ECO:0000313" key="5">
    <source>
        <dbReference type="Proteomes" id="UP001054902"/>
    </source>
</evidence>
<evidence type="ECO:0000256" key="2">
    <source>
        <dbReference type="ARBA" id="ARBA00022737"/>
    </source>
</evidence>
<feature type="region of interest" description="Disordered" evidence="3">
    <location>
        <begin position="782"/>
        <end position="805"/>
    </location>
</feature>
<dbReference type="Proteomes" id="UP001054902">
    <property type="component" value="Unassembled WGS sequence"/>
</dbReference>
<evidence type="ECO:0000313" key="4">
    <source>
        <dbReference type="EMBL" id="GFH55941.1"/>
    </source>
</evidence>
<dbReference type="InterPro" id="IPR045156">
    <property type="entry name" value="Vac8"/>
</dbReference>
<feature type="region of interest" description="Disordered" evidence="3">
    <location>
        <begin position="220"/>
        <end position="242"/>
    </location>
</feature>
<dbReference type="EMBL" id="BLLK01000051">
    <property type="protein sequence ID" value="GFH55941.1"/>
    <property type="molecule type" value="Genomic_DNA"/>
</dbReference>
<evidence type="ECO:0000256" key="3">
    <source>
        <dbReference type="SAM" id="MobiDB-lite"/>
    </source>
</evidence>
<accession>A0AAD3D374</accession>
<keyword evidence="5" id="KW-1185">Reference proteome</keyword>
<name>A0AAD3D374_9STRA</name>
<dbReference type="PANTHER" id="PTHR47249">
    <property type="entry name" value="VACUOLAR PROTEIN 8"/>
    <property type="match status" value="1"/>
</dbReference>
<evidence type="ECO:0000256" key="1">
    <source>
        <dbReference type="ARBA" id="ARBA00005462"/>
    </source>
</evidence>
<dbReference type="SUPFAM" id="SSF48371">
    <property type="entry name" value="ARM repeat"/>
    <property type="match status" value="1"/>
</dbReference>
<dbReference type="AlphaFoldDB" id="A0AAD3D374"/>
<protein>
    <submittedName>
        <fullName evidence="4">Uncharacterized protein</fullName>
    </submittedName>
</protein>
<dbReference type="InterPro" id="IPR016024">
    <property type="entry name" value="ARM-type_fold"/>
</dbReference>
<sequence length="825" mass="91250">MEILLPFSRRRPSEASIQPNQIHNVNHEPIRDQPQHNIHNNNEPKRPGLLNYNLPNFFESFRRNNDNVQQDHPMNQSFRNIASGNNSQRSGRNSNQQLPIPDSIPPHLSNPDDFEGFYREDMSGSSPLQRVLDELNMSILSHDVRLSAVMKANQILDHRDRIKHDYELHEGAARILYQKLAFVLTLCIETSDAANGGSFMNSGVGNYDTKNMNAQTQAHLHGVHASSTSDEEGSQPSQISSDTMPTFTQAMPLNVPGTTHNSYDSRMYAAVPNSNLNSSNHGENTNVASMQRMRSTRSSAASDADYEIALLTSSLECVHRANPEAVAYTWQEMGTDAIKILVKLLERPFEKMKHVVDYANKFNHSSNVVERNLATAINRENKLSVQKITKILAVYSLIPEAKVAMANTPGLLAVLVKITDTQNLNRMKTARPVSKRLSANQVSNADSNSFQGSNQSMLGANGIQGTAAGAGLYMTEAARFNAIAVLTNLAAVEQNRMLMLSEPGLVDNIARVVHNERSDVARQCSSLAIMNLSNGDREHVPELAGNDLILETLIKLMMDDDLETRRNAAISLFNVACADENTVKLVRYKDGIILEVLKECLSVDEDDTNDINNDVRTNVAEALFNMSCSSIEETTDRMANHPGLLETLAFTLRSQMGCKEVKLYCAATLRRFAEIIHSPKRAQLELLSALVKASVWTKTSCIAEAFLYQAQLEHNRNVMVHQNGLLNAMSKMALSIGGAESDKIRAITVSAIEHLSREVTTREVLSQHEGIMLAMTRASYLGKTDPNQSNRSLGNDDMDSVDGTSSIASTNRKIQLALKRLVGAM</sequence>
<feature type="region of interest" description="Disordered" evidence="3">
    <location>
        <begin position="66"/>
        <end position="113"/>
    </location>
</feature>
<gene>
    <name evidence="4" type="ORF">CTEN210_12417</name>
</gene>
<dbReference type="InterPro" id="IPR011989">
    <property type="entry name" value="ARM-like"/>
</dbReference>
<dbReference type="Gene3D" id="1.25.10.10">
    <property type="entry name" value="Leucine-rich Repeat Variant"/>
    <property type="match status" value="1"/>
</dbReference>
<dbReference type="PANTHER" id="PTHR47249:SF1">
    <property type="entry name" value="VACUOLAR PROTEIN 8"/>
    <property type="match status" value="1"/>
</dbReference>
<organism evidence="4 5">
    <name type="scientific">Chaetoceros tenuissimus</name>
    <dbReference type="NCBI Taxonomy" id="426638"/>
    <lineage>
        <taxon>Eukaryota</taxon>
        <taxon>Sar</taxon>
        <taxon>Stramenopiles</taxon>
        <taxon>Ochrophyta</taxon>
        <taxon>Bacillariophyta</taxon>
        <taxon>Coscinodiscophyceae</taxon>
        <taxon>Chaetocerotophycidae</taxon>
        <taxon>Chaetocerotales</taxon>
        <taxon>Chaetocerotaceae</taxon>
        <taxon>Chaetoceros</taxon>
    </lineage>
</organism>
<feature type="compositionally biased region" description="Low complexity" evidence="3">
    <location>
        <begin position="83"/>
        <end position="97"/>
    </location>
</feature>
<dbReference type="GO" id="GO:0043495">
    <property type="term" value="F:protein-membrane adaptor activity"/>
    <property type="evidence" value="ECO:0007669"/>
    <property type="project" value="InterPro"/>
</dbReference>
<dbReference type="GO" id="GO:0071562">
    <property type="term" value="P:nucleus-vacuole junction assembly"/>
    <property type="evidence" value="ECO:0007669"/>
    <property type="project" value="InterPro"/>
</dbReference>
<feature type="compositionally biased region" description="Polar residues" evidence="3">
    <location>
        <begin position="66"/>
        <end position="82"/>
    </location>
</feature>
<keyword evidence="2" id="KW-0677">Repeat</keyword>
<proteinExistence type="inferred from homology"/>